<evidence type="ECO:0000256" key="4">
    <source>
        <dbReference type="ARBA" id="ARBA00022448"/>
    </source>
</evidence>
<evidence type="ECO:0000256" key="11">
    <source>
        <dbReference type="ARBA" id="ARBA00023225"/>
    </source>
</evidence>
<evidence type="ECO:0000256" key="5">
    <source>
        <dbReference type="ARBA" id="ARBA00022475"/>
    </source>
</evidence>
<dbReference type="CDD" id="cd17873">
    <property type="entry name" value="FlhF"/>
    <property type="match status" value="1"/>
</dbReference>
<organism evidence="16 17">
    <name type="scientific">Halomonas campaniensis</name>
    <dbReference type="NCBI Taxonomy" id="213554"/>
    <lineage>
        <taxon>Bacteria</taxon>
        <taxon>Pseudomonadati</taxon>
        <taxon>Pseudomonadota</taxon>
        <taxon>Gammaproteobacteria</taxon>
        <taxon>Oceanospirillales</taxon>
        <taxon>Halomonadaceae</taxon>
        <taxon>Halomonas</taxon>
    </lineage>
</organism>
<dbReference type="GO" id="GO:0005525">
    <property type="term" value="F:GTP binding"/>
    <property type="evidence" value="ECO:0007669"/>
    <property type="project" value="UniProtKB-UniRule"/>
</dbReference>
<protein>
    <recommendedName>
        <fullName evidence="3 13">Flagellar biosynthesis protein FlhF</fullName>
    </recommendedName>
</protein>
<dbReference type="SMART" id="SM00382">
    <property type="entry name" value="AAA"/>
    <property type="match status" value="1"/>
</dbReference>
<reference evidence="16 17" key="1">
    <citation type="submission" date="2020-08" db="EMBL/GenBank/DDBJ databases">
        <title>Genomic Encyclopedia of Archaeal and Bacterial Type Strains, Phase II (KMG-II): from individual species to whole genera.</title>
        <authorList>
            <person name="Goeker M."/>
        </authorList>
    </citation>
    <scope>NUCLEOTIDE SEQUENCE [LARGE SCALE GENOMIC DNA]</scope>
    <source>
        <strain evidence="16 17">5AG</strain>
    </source>
</reference>
<keyword evidence="4" id="KW-0813">Transport</keyword>
<gene>
    <name evidence="16" type="ORF">BDK63_000556</name>
</gene>
<keyword evidence="8" id="KW-0653">Protein transport</keyword>
<comment type="caution">
    <text evidence="16">The sequence shown here is derived from an EMBL/GenBank/DDBJ whole genome shotgun (WGS) entry which is preliminary data.</text>
</comment>
<evidence type="ECO:0000259" key="14">
    <source>
        <dbReference type="SMART" id="SM00382"/>
    </source>
</evidence>
<evidence type="ECO:0000256" key="13">
    <source>
        <dbReference type="NCBIfam" id="TIGR03499"/>
    </source>
</evidence>
<keyword evidence="7" id="KW-1005">Bacterial flagellum biogenesis</keyword>
<feature type="domain" description="AAA+ ATPase" evidence="14">
    <location>
        <begin position="153"/>
        <end position="365"/>
    </location>
</feature>
<evidence type="ECO:0000256" key="10">
    <source>
        <dbReference type="ARBA" id="ARBA00023136"/>
    </source>
</evidence>
<dbReference type="AlphaFoldDB" id="A0A7W5K0I8"/>
<keyword evidence="9" id="KW-0342">GTP-binding</keyword>
<dbReference type="InterPro" id="IPR020006">
    <property type="entry name" value="FlhF"/>
</dbReference>
<evidence type="ECO:0000256" key="8">
    <source>
        <dbReference type="ARBA" id="ARBA00022927"/>
    </source>
</evidence>
<dbReference type="GO" id="GO:0005886">
    <property type="term" value="C:plasma membrane"/>
    <property type="evidence" value="ECO:0007669"/>
    <property type="project" value="UniProtKB-SubCell"/>
</dbReference>
<keyword evidence="6" id="KW-0547">Nucleotide-binding</keyword>
<evidence type="ECO:0000259" key="15">
    <source>
        <dbReference type="SMART" id="SM00962"/>
    </source>
</evidence>
<evidence type="ECO:0000256" key="1">
    <source>
        <dbReference type="ARBA" id="ARBA00004413"/>
    </source>
</evidence>
<dbReference type="GO" id="GO:0003924">
    <property type="term" value="F:GTPase activity"/>
    <property type="evidence" value="ECO:0007669"/>
    <property type="project" value="UniProtKB-UniRule"/>
</dbReference>
<dbReference type="GO" id="GO:0015031">
    <property type="term" value="P:protein transport"/>
    <property type="evidence" value="ECO:0007669"/>
    <property type="project" value="UniProtKB-KW"/>
</dbReference>
<dbReference type="GO" id="GO:0044781">
    <property type="term" value="P:bacterial-type flagellum organization"/>
    <property type="evidence" value="ECO:0007669"/>
    <property type="project" value="UniProtKB-UniRule"/>
</dbReference>
<dbReference type="Proteomes" id="UP000553442">
    <property type="component" value="Unassembled WGS sequence"/>
</dbReference>
<evidence type="ECO:0000256" key="7">
    <source>
        <dbReference type="ARBA" id="ARBA00022795"/>
    </source>
</evidence>
<evidence type="ECO:0000313" key="17">
    <source>
        <dbReference type="Proteomes" id="UP000553442"/>
    </source>
</evidence>
<comment type="similarity">
    <text evidence="2">Belongs to the GTP-binding SRP family.</text>
</comment>
<dbReference type="Pfam" id="PF00448">
    <property type="entry name" value="SRP54"/>
    <property type="match status" value="1"/>
</dbReference>
<evidence type="ECO:0000256" key="6">
    <source>
        <dbReference type="ARBA" id="ARBA00022741"/>
    </source>
</evidence>
<keyword evidence="11" id="KW-1006">Bacterial flagellum protein export</keyword>
<keyword evidence="16" id="KW-0282">Flagellum</keyword>
<dbReference type="InterPro" id="IPR027417">
    <property type="entry name" value="P-loop_NTPase"/>
</dbReference>
<dbReference type="Gene3D" id="3.40.50.300">
    <property type="entry name" value="P-loop containing nucleotide triphosphate hydrolases"/>
    <property type="match status" value="1"/>
</dbReference>
<dbReference type="EMBL" id="JACHZF010000003">
    <property type="protein sequence ID" value="MBB3329716.1"/>
    <property type="molecule type" value="Genomic_DNA"/>
</dbReference>
<keyword evidence="16" id="KW-0966">Cell projection</keyword>
<evidence type="ECO:0000256" key="3">
    <source>
        <dbReference type="ARBA" id="ARBA00014919"/>
    </source>
</evidence>
<evidence type="ECO:0000256" key="9">
    <source>
        <dbReference type="ARBA" id="ARBA00023134"/>
    </source>
</evidence>
<dbReference type="FunFam" id="3.40.50.300:FF:000695">
    <property type="entry name" value="Flagellar biosynthesis regulator FlhF"/>
    <property type="match status" value="1"/>
</dbReference>
<dbReference type="SMART" id="SM00962">
    <property type="entry name" value="SRP54"/>
    <property type="match status" value="1"/>
</dbReference>
<dbReference type="InterPro" id="IPR000897">
    <property type="entry name" value="SRP54_GTPase_dom"/>
</dbReference>
<dbReference type="NCBIfam" id="TIGR03499">
    <property type="entry name" value="FlhF"/>
    <property type="match status" value="1"/>
</dbReference>
<name>A0A7W5K0I8_9GAMM</name>
<feature type="domain" description="SRP54-type proteins GTP-binding" evidence="15">
    <location>
        <begin position="154"/>
        <end position="351"/>
    </location>
</feature>
<sequence>MSVLRFTGANSRDAMRQVRAALGEDALILANRRTEAGVEVLAMAEPSVTQAPMPAAPGAGQDEAFQAMSARLLQEMQEMRSLLAAQRPETAADTPRQRLSGWLAESGFSRPVADEVLAGLPESLADGDEESWLVSRLAGRLPVQEDELALLDRGGILALVGPTGVGKTTTAAKLAARFVMRHGPDQVALVSTDGFRIGAHEQLRIYAELLGIPMHGLDLDEPLEALLPALADRRFVIIDTVGMSQRDQRVIDQVARLQGGAAVRPVLLLNAASQPEALEEVITNYRKAARAAGLALDDCVISKQDEAGSLGPLLDALMRHGLRLLFVAHGQRVPEDLAVVEAETLARQALAVRRAAGRQALPAAGVTTLLGQGRRLAVLLAALRDRIPGFRDLEAAWALAGVPPSLQAMRLDALLARAEPPRGSRVWMPRARVRGEEWSQPDLCLDPAGQWSALPRPQHLVPAGERERLAEAEAAGPLGAHLLAGLPGEAARGWLAERRRDWVAQVRGSLRVEAGGERHSLAYLEAAMTPRQPRGVRWRGREAELRLAACPVTLGSEPAPLRAWRGELVDLDSGRSLKRCYWLAPEALRGRAVPLLLAQLAADALPALTRRANRRLAEVDPAMAPALRLTLAAGLAAVAVQLEASGEAWAISLRAELLGLLGGRRRGNAETLLEALLHLGLAREALRELGSVGLEGLH</sequence>
<comment type="function">
    <text evidence="12">Necessary for flagellar biosynthesis. May be involved in translocation of the flagellum.</text>
</comment>
<dbReference type="InterPro" id="IPR003593">
    <property type="entry name" value="AAA+_ATPase"/>
</dbReference>
<keyword evidence="16" id="KW-0969">Cilium</keyword>
<keyword evidence="5" id="KW-1003">Cell membrane</keyword>
<dbReference type="SUPFAM" id="SSF52540">
    <property type="entry name" value="P-loop containing nucleoside triphosphate hydrolases"/>
    <property type="match status" value="1"/>
</dbReference>
<keyword evidence="10" id="KW-0472">Membrane</keyword>
<dbReference type="GO" id="GO:0006614">
    <property type="term" value="P:SRP-dependent cotranslational protein targeting to membrane"/>
    <property type="evidence" value="ECO:0007669"/>
    <property type="project" value="UniProtKB-UniRule"/>
</dbReference>
<evidence type="ECO:0000313" key="16">
    <source>
        <dbReference type="EMBL" id="MBB3329716.1"/>
    </source>
</evidence>
<accession>A0A7W5K0I8</accession>
<evidence type="ECO:0000256" key="12">
    <source>
        <dbReference type="ARBA" id="ARBA00025337"/>
    </source>
</evidence>
<dbReference type="RefSeq" id="WP_183329799.1">
    <property type="nucleotide sequence ID" value="NZ_JACHZF010000003.1"/>
</dbReference>
<keyword evidence="17" id="KW-1185">Reference proteome</keyword>
<evidence type="ECO:0000256" key="2">
    <source>
        <dbReference type="ARBA" id="ARBA00008531"/>
    </source>
</evidence>
<dbReference type="InterPro" id="IPR047040">
    <property type="entry name" value="FlhF__GTPase_dom"/>
</dbReference>
<dbReference type="PANTHER" id="PTHR43134:SF3">
    <property type="entry name" value="FLAGELLAR BIOSYNTHESIS PROTEIN FLHF"/>
    <property type="match status" value="1"/>
</dbReference>
<dbReference type="PANTHER" id="PTHR43134">
    <property type="entry name" value="SIGNAL RECOGNITION PARTICLE RECEPTOR SUBUNIT ALPHA"/>
    <property type="match status" value="1"/>
</dbReference>
<comment type="subcellular location">
    <subcellularLocation>
        <location evidence="1">Cell membrane</location>
        <topology evidence="1">Peripheral membrane protein</topology>
        <orientation evidence="1">Cytoplasmic side</orientation>
    </subcellularLocation>
</comment>
<dbReference type="GO" id="GO:0005047">
    <property type="term" value="F:signal recognition particle binding"/>
    <property type="evidence" value="ECO:0007669"/>
    <property type="project" value="TreeGrafter"/>
</dbReference>
<proteinExistence type="inferred from homology"/>